<proteinExistence type="predicted"/>
<dbReference type="Pfam" id="PF00196">
    <property type="entry name" value="GerE"/>
    <property type="match status" value="1"/>
</dbReference>
<keyword evidence="1" id="KW-0805">Transcription regulation</keyword>
<dbReference type="InterPro" id="IPR036388">
    <property type="entry name" value="WH-like_DNA-bd_sf"/>
</dbReference>
<keyword evidence="2" id="KW-0238">DNA-binding</keyword>
<organism evidence="6 7">
    <name type="scientific">Actinomadura miaoliensis</name>
    <dbReference type="NCBI Taxonomy" id="430685"/>
    <lineage>
        <taxon>Bacteria</taxon>
        <taxon>Bacillati</taxon>
        <taxon>Actinomycetota</taxon>
        <taxon>Actinomycetes</taxon>
        <taxon>Streptosporangiales</taxon>
        <taxon>Thermomonosporaceae</taxon>
        <taxon>Actinomadura</taxon>
    </lineage>
</organism>
<dbReference type="InterPro" id="IPR016032">
    <property type="entry name" value="Sig_transdc_resp-reg_C-effctor"/>
</dbReference>
<dbReference type="RefSeq" id="WP_344940071.1">
    <property type="nucleotide sequence ID" value="NZ_BAAAZG010000001.1"/>
</dbReference>
<protein>
    <recommendedName>
        <fullName evidence="5">HTH luxR-type domain-containing protein</fullName>
    </recommendedName>
</protein>
<feature type="compositionally biased region" description="Basic and acidic residues" evidence="4">
    <location>
        <begin position="1"/>
        <end position="13"/>
    </location>
</feature>
<comment type="caution">
    <text evidence="6">The sequence shown here is derived from an EMBL/GenBank/DDBJ whole genome shotgun (WGS) entry which is preliminary data.</text>
</comment>
<evidence type="ECO:0000256" key="3">
    <source>
        <dbReference type="ARBA" id="ARBA00023163"/>
    </source>
</evidence>
<reference evidence="7" key="1">
    <citation type="journal article" date="2019" name="Int. J. Syst. Evol. Microbiol.">
        <title>The Global Catalogue of Microorganisms (GCM) 10K type strain sequencing project: providing services to taxonomists for standard genome sequencing and annotation.</title>
        <authorList>
            <consortium name="The Broad Institute Genomics Platform"/>
            <consortium name="The Broad Institute Genome Sequencing Center for Infectious Disease"/>
            <person name="Wu L."/>
            <person name="Ma J."/>
        </authorList>
    </citation>
    <scope>NUCLEOTIDE SEQUENCE [LARGE SCALE GENOMIC DNA]</scope>
    <source>
        <strain evidence="7">JCM 16702</strain>
    </source>
</reference>
<dbReference type="PRINTS" id="PR00038">
    <property type="entry name" value="HTHLUXR"/>
</dbReference>
<keyword evidence="7" id="KW-1185">Reference proteome</keyword>
<dbReference type="PANTHER" id="PTHR44688">
    <property type="entry name" value="DNA-BINDING TRANSCRIPTIONAL ACTIVATOR DEVR_DOSR"/>
    <property type="match status" value="1"/>
</dbReference>
<dbReference type="PROSITE" id="PS50043">
    <property type="entry name" value="HTH_LUXR_2"/>
    <property type="match status" value="1"/>
</dbReference>
<evidence type="ECO:0000256" key="1">
    <source>
        <dbReference type="ARBA" id="ARBA00023015"/>
    </source>
</evidence>
<evidence type="ECO:0000313" key="7">
    <source>
        <dbReference type="Proteomes" id="UP001500683"/>
    </source>
</evidence>
<gene>
    <name evidence="6" type="ORF">GCM10022214_05750</name>
</gene>
<dbReference type="EMBL" id="BAAAZG010000001">
    <property type="protein sequence ID" value="GAA4056837.1"/>
    <property type="molecule type" value="Genomic_DNA"/>
</dbReference>
<accession>A0ABP7V0D7</accession>
<name>A0ABP7V0D7_9ACTN</name>
<dbReference type="SMART" id="SM00421">
    <property type="entry name" value="HTH_LUXR"/>
    <property type="match status" value="1"/>
</dbReference>
<sequence>MGHETGLGRDRQVSRSVPAAPGVGEVRQALDRPPHRRAHLVRRGRWDAADEPVTQNVADTLPAPIALRGPDLAELVYLPGAPRPDTAPGCPPAERRDAMHAVRLANQGVNREEVVRLATHVLATPAWRDVGTFWHAVVALAYADELDEAHEQCERAVRAADWTATSRHRDALTLLRARLAWLRGAPDTAAGLLADAAVRGVHPQFSRLATAWRVAALIDLGELDRAHGLLMECDVDGQDAGVGTRVELLAARGGLHFAAGRVELAGDDFRACGRILLEWGVVNPAVVPWRSRAALCAHLLGRKTVADALARQELVAASRWGGARSVGVAMHAAALVLDGGADALREAEAVLERSKATGELLRARYDIARALDAEKEYRAARRVLERTRDLARRTGYRLWADRADTALACMVRPDGVDRLTPQERRIAELARAGLSNGRIAGELSLTKRTVEFHLTGVYRKLGIKGRRELRTILSPLR</sequence>
<evidence type="ECO:0000259" key="5">
    <source>
        <dbReference type="PROSITE" id="PS50043"/>
    </source>
</evidence>
<dbReference type="Proteomes" id="UP001500683">
    <property type="component" value="Unassembled WGS sequence"/>
</dbReference>
<dbReference type="Gene3D" id="1.10.10.10">
    <property type="entry name" value="Winged helix-like DNA-binding domain superfamily/Winged helix DNA-binding domain"/>
    <property type="match status" value="1"/>
</dbReference>
<feature type="domain" description="HTH luxR-type" evidence="5">
    <location>
        <begin position="412"/>
        <end position="477"/>
    </location>
</feature>
<dbReference type="SUPFAM" id="SSF46894">
    <property type="entry name" value="C-terminal effector domain of the bipartite response regulators"/>
    <property type="match status" value="1"/>
</dbReference>
<dbReference type="CDD" id="cd06170">
    <property type="entry name" value="LuxR_C_like"/>
    <property type="match status" value="1"/>
</dbReference>
<evidence type="ECO:0000256" key="4">
    <source>
        <dbReference type="SAM" id="MobiDB-lite"/>
    </source>
</evidence>
<dbReference type="PANTHER" id="PTHR44688:SF16">
    <property type="entry name" value="DNA-BINDING TRANSCRIPTIONAL ACTIVATOR DEVR_DOSR"/>
    <property type="match status" value="1"/>
</dbReference>
<dbReference type="InterPro" id="IPR000792">
    <property type="entry name" value="Tscrpt_reg_LuxR_C"/>
</dbReference>
<feature type="region of interest" description="Disordered" evidence="4">
    <location>
        <begin position="1"/>
        <end position="28"/>
    </location>
</feature>
<evidence type="ECO:0000313" key="6">
    <source>
        <dbReference type="EMBL" id="GAA4056837.1"/>
    </source>
</evidence>
<keyword evidence="3" id="KW-0804">Transcription</keyword>
<evidence type="ECO:0000256" key="2">
    <source>
        <dbReference type="ARBA" id="ARBA00023125"/>
    </source>
</evidence>